<name>A0A6F9E2D1_9BACL</name>
<protein>
    <submittedName>
        <fullName evidence="1">Uncharacterized protein</fullName>
    </submittedName>
</protein>
<evidence type="ECO:0000313" key="2">
    <source>
        <dbReference type="Proteomes" id="UP000502196"/>
    </source>
</evidence>
<accession>A0A6F9E2D1</accession>
<dbReference type="AlphaFoldDB" id="A0A6F9E2D1"/>
<sequence length="82" mass="9183">MSVSRAALGYCNRIPHRGDSSQQNLGTSQRKSLRVSNLHSHSTFYNLRSFTDVSARVFRLLTGISEEHLNTYEPPGHTPALL</sequence>
<gene>
    <name evidence="1" type="ORF">COOX1_0393</name>
</gene>
<proteinExistence type="predicted"/>
<dbReference type="EMBL" id="LR792683">
    <property type="protein sequence ID" value="CAB3390408.1"/>
    <property type="molecule type" value="Genomic_DNA"/>
</dbReference>
<evidence type="ECO:0000313" key="1">
    <source>
        <dbReference type="EMBL" id="CAB3390408.1"/>
    </source>
</evidence>
<organism evidence="1 2">
    <name type="scientific">Kyrpidia spormannii</name>
    <dbReference type="NCBI Taxonomy" id="2055160"/>
    <lineage>
        <taxon>Bacteria</taxon>
        <taxon>Bacillati</taxon>
        <taxon>Bacillota</taxon>
        <taxon>Bacilli</taxon>
        <taxon>Bacillales</taxon>
        <taxon>Alicyclobacillaceae</taxon>
        <taxon>Kyrpidia</taxon>
    </lineage>
</organism>
<dbReference type="Proteomes" id="UP000502196">
    <property type="component" value="Chromosome"/>
</dbReference>
<reference evidence="1 2" key="1">
    <citation type="submission" date="2020-04" db="EMBL/GenBank/DDBJ databases">
        <authorList>
            <person name="Hogendoorn C."/>
        </authorList>
    </citation>
    <scope>NUCLEOTIDE SEQUENCE [LARGE SCALE GENOMIC DNA]</scope>
    <source>
        <strain evidence="1">COOX1</strain>
    </source>
</reference>